<name>A0A3S5C1R0_9PLAT</name>
<gene>
    <name evidence="2" type="ORF">PXEA_LOCUS23126</name>
</gene>
<evidence type="ECO:0000256" key="1">
    <source>
        <dbReference type="SAM" id="MobiDB-lite"/>
    </source>
</evidence>
<evidence type="ECO:0000313" key="2">
    <source>
        <dbReference type="EMBL" id="VEL29686.1"/>
    </source>
</evidence>
<sequence length="67" mass="7607">MPSKRIEQVKPPSLPQRPPAGPATCHMLQSRPFRVIVSKFSCHSIILPGTDDGDFRSYLKSTDYEYK</sequence>
<organism evidence="2 3">
    <name type="scientific">Protopolystoma xenopodis</name>
    <dbReference type="NCBI Taxonomy" id="117903"/>
    <lineage>
        <taxon>Eukaryota</taxon>
        <taxon>Metazoa</taxon>
        <taxon>Spiralia</taxon>
        <taxon>Lophotrochozoa</taxon>
        <taxon>Platyhelminthes</taxon>
        <taxon>Monogenea</taxon>
        <taxon>Polyopisthocotylea</taxon>
        <taxon>Polystomatidea</taxon>
        <taxon>Polystomatidae</taxon>
        <taxon>Protopolystoma</taxon>
    </lineage>
</organism>
<feature type="region of interest" description="Disordered" evidence="1">
    <location>
        <begin position="1"/>
        <end position="25"/>
    </location>
</feature>
<evidence type="ECO:0000313" key="3">
    <source>
        <dbReference type="Proteomes" id="UP000784294"/>
    </source>
</evidence>
<dbReference type="Proteomes" id="UP000784294">
    <property type="component" value="Unassembled WGS sequence"/>
</dbReference>
<dbReference type="AlphaFoldDB" id="A0A3S5C1R0"/>
<feature type="compositionally biased region" description="Pro residues" evidence="1">
    <location>
        <begin position="12"/>
        <end position="21"/>
    </location>
</feature>
<reference evidence="2" key="1">
    <citation type="submission" date="2018-11" db="EMBL/GenBank/DDBJ databases">
        <authorList>
            <consortium name="Pathogen Informatics"/>
        </authorList>
    </citation>
    <scope>NUCLEOTIDE SEQUENCE</scope>
</reference>
<keyword evidence="3" id="KW-1185">Reference proteome</keyword>
<proteinExistence type="predicted"/>
<dbReference type="EMBL" id="CAAALY010105331">
    <property type="protein sequence ID" value="VEL29686.1"/>
    <property type="molecule type" value="Genomic_DNA"/>
</dbReference>
<comment type="caution">
    <text evidence="2">The sequence shown here is derived from an EMBL/GenBank/DDBJ whole genome shotgun (WGS) entry which is preliminary data.</text>
</comment>
<accession>A0A3S5C1R0</accession>
<protein>
    <submittedName>
        <fullName evidence="2">Uncharacterized protein</fullName>
    </submittedName>
</protein>